<dbReference type="SFLD" id="SFLDG01103">
    <property type="entry name" value="Uncharacterised_Radical_SAM_Su"/>
    <property type="match status" value="1"/>
</dbReference>
<protein>
    <submittedName>
        <fullName evidence="7">His-Xaa-Ser system radical SAM maturase HxsC</fullName>
    </submittedName>
</protein>
<dbReference type="SFLD" id="SFLDG01067">
    <property type="entry name" value="SPASM/twitch_domain_containing"/>
    <property type="match status" value="1"/>
</dbReference>
<evidence type="ECO:0000256" key="4">
    <source>
        <dbReference type="ARBA" id="ARBA00023004"/>
    </source>
</evidence>
<dbReference type="CDD" id="cd01335">
    <property type="entry name" value="Radical_SAM"/>
    <property type="match status" value="1"/>
</dbReference>
<dbReference type="PANTHER" id="PTHR11228:SF7">
    <property type="entry name" value="PQQA PEPTIDE CYCLASE"/>
    <property type="match status" value="1"/>
</dbReference>
<evidence type="ECO:0000313" key="7">
    <source>
        <dbReference type="EMBL" id="SJZ67437.1"/>
    </source>
</evidence>
<keyword evidence="4" id="KW-0408">Iron</keyword>
<proteinExistence type="predicted"/>
<evidence type="ECO:0000256" key="5">
    <source>
        <dbReference type="ARBA" id="ARBA00023014"/>
    </source>
</evidence>
<accession>A0A1T4MKQ1</accession>
<dbReference type="RefSeq" id="WP_078667758.1">
    <property type="nucleotide sequence ID" value="NZ_FUWZ01000001.1"/>
</dbReference>
<dbReference type="SFLD" id="SFLDS00029">
    <property type="entry name" value="Radical_SAM"/>
    <property type="match status" value="1"/>
</dbReference>
<gene>
    <name evidence="7" type="ORF">SAMN04488128_1011141</name>
</gene>
<dbReference type="Pfam" id="PF04055">
    <property type="entry name" value="Radical_SAM"/>
    <property type="match status" value="1"/>
</dbReference>
<name>A0A1T4MKQ1_9BACT</name>
<evidence type="ECO:0000256" key="3">
    <source>
        <dbReference type="ARBA" id="ARBA00022723"/>
    </source>
</evidence>
<dbReference type="InterPro" id="IPR024032">
    <property type="entry name" value="rSAM_paired_HxsC"/>
</dbReference>
<dbReference type="InterPro" id="IPR058240">
    <property type="entry name" value="rSAM_sf"/>
</dbReference>
<reference evidence="8" key="1">
    <citation type="submission" date="2017-02" db="EMBL/GenBank/DDBJ databases">
        <authorList>
            <person name="Varghese N."/>
            <person name="Submissions S."/>
        </authorList>
    </citation>
    <scope>NUCLEOTIDE SEQUENCE [LARGE SCALE GENOMIC DNA]</scope>
    <source>
        <strain evidence="8">DSM 22224</strain>
    </source>
</reference>
<dbReference type="GO" id="GO:0046872">
    <property type="term" value="F:metal ion binding"/>
    <property type="evidence" value="ECO:0007669"/>
    <property type="project" value="UniProtKB-KW"/>
</dbReference>
<keyword evidence="8" id="KW-1185">Reference proteome</keyword>
<sequence>MLLKTKGVPSGVNTLIVGRVTFNPESDAEILIVDNNIPKYLERFKIILSTGIQPDPFDKPCVHSIPEIEHLSEGDIVVVNTDGVINTLYRTNSYHNFLLFTERCNSNCLMCSQPPKNRDDTDYLYNIHSQSIPLIPKDCFELGITGGEPTLLGERFFSLLEQIQIHLPDTEVHCLTNGRSFAWPAFSDKLGAMSFSRLMLGIPLYSDFYAQHDYIVQAKGAFNQTVQGLYNLAKHNIRLEIRIVLHKQTIPRLLKLSRFIYKNLPFVEHVAFMGLEHQGYTPHNIEKLWIDPVDYGNELTEAITYLSDFGINSSLYNAQLCTTPQDIWQFARKSISDWKNIFHNECHTCVLKQQCGGFFASSTSKRSTAIKPFTVDLTK</sequence>
<dbReference type="InterPro" id="IPR013785">
    <property type="entry name" value="Aldolase_TIM"/>
</dbReference>
<dbReference type="InterPro" id="IPR007197">
    <property type="entry name" value="rSAM"/>
</dbReference>
<keyword evidence="3" id="KW-0479">Metal-binding</keyword>
<dbReference type="SUPFAM" id="SSF102114">
    <property type="entry name" value="Radical SAM enzymes"/>
    <property type="match status" value="1"/>
</dbReference>
<dbReference type="NCBIfam" id="TIGR03977">
    <property type="entry name" value="rSAM_pair_HxsC"/>
    <property type="match status" value="1"/>
</dbReference>
<dbReference type="EMBL" id="FUWZ01000001">
    <property type="protein sequence ID" value="SJZ67437.1"/>
    <property type="molecule type" value="Genomic_DNA"/>
</dbReference>
<evidence type="ECO:0000256" key="1">
    <source>
        <dbReference type="ARBA" id="ARBA00001966"/>
    </source>
</evidence>
<keyword evidence="5" id="KW-0411">Iron-sulfur</keyword>
<organism evidence="7 8">
    <name type="scientific">Chitinophaga eiseniae</name>
    <dbReference type="NCBI Taxonomy" id="634771"/>
    <lineage>
        <taxon>Bacteria</taxon>
        <taxon>Pseudomonadati</taxon>
        <taxon>Bacteroidota</taxon>
        <taxon>Chitinophagia</taxon>
        <taxon>Chitinophagales</taxon>
        <taxon>Chitinophagaceae</taxon>
        <taxon>Chitinophaga</taxon>
    </lineage>
</organism>
<dbReference type="OrthoDB" id="9810775at2"/>
<feature type="domain" description="Radical SAM core" evidence="6">
    <location>
        <begin position="99"/>
        <end position="250"/>
    </location>
</feature>
<comment type="cofactor">
    <cofactor evidence="1">
        <name>[4Fe-4S] cluster</name>
        <dbReference type="ChEBI" id="CHEBI:49883"/>
    </cofactor>
</comment>
<dbReference type="GO" id="GO:0003824">
    <property type="term" value="F:catalytic activity"/>
    <property type="evidence" value="ECO:0007669"/>
    <property type="project" value="InterPro"/>
</dbReference>
<evidence type="ECO:0000259" key="6">
    <source>
        <dbReference type="Pfam" id="PF04055"/>
    </source>
</evidence>
<dbReference type="PANTHER" id="PTHR11228">
    <property type="entry name" value="RADICAL SAM DOMAIN PROTEIN"/>
    <property type="match status" value="1"/>
</dbReference>
<dbReference type="STRING" id="634771.SAMN04488128_1011141"/>
<dbReference type="InterPro" id="IPR050377">
    <property type="entry name" value="Radical_SAM_PqqE_MftC-like"/>
</dbReference>
<dbReference type="Gene3D" id="3.20.20.70">
    <property type="entry name" value="Aldolase class I"/>
    <property type="match status" value="1"/>
</dbReference>
<evidence type="ECO:0000313" key="8">
    <source>
        <dbReference type="Proteomes" id="UP000190367"/>
    </source>
</evidence>
<dbReference type="GO" id="GO:0051536">
    <property type="term" value="F:iron-sulfur cluster binding"/>
    <property type="evidence" value="ECO:0007669"/>
    <property type="project" value="UniProtKB-KW"/>
</dbReference>
<dbReference type="Proteomes" id="UP000190367">
    <property type="component" value="Unassembled WGS sequence"/>
</dbReference>
<dbReference type="AlphaFoldDB" id="A0A1T4MKQ1"/>
<keyword evidence="2" id="KW-0949">S-adenosyl-L-methionine</keyword>
<evidence type="ECO:0000256" key="2">
    <source>
        <dbReference type="ARBA" id="ARBA00022691"/>
    </source>
</evidence>